<keyword evidence="2" id="KW-0812">Transmembrane</keyword>
<evidence type="ECO:0000313" key="3">
    <source>
        <dbReference type="EMBL" id="WFD45202.1"/>
    </source>
</evidence>
<keyword evidence="4" id="KW-1185">Reference proteome</keyword>
<protein>
    <submittedName>
        <fullName evidence="3">Uncharacterized protein</fullName>
    </submittedName>
</protein>
<dbReference type="Proteomes" id="UP001214628">
    <property type="component" value="Chromosome 7"/>
</dbReference>
<evidence type="ECO:0000256" key="2">
    <source>
        <dbReference type="SAM" id="Phobius"/>
    </source>
</evidence>
<organism evidence="3 4">
    <name type="scientific">Malassezia psittaci</name>
    <dbReference type="NCBI Taxonomy" id="1821823"/>
    <lineage>
        <taxon>Eukaryota</taxon>
        <taxon>Fungi</taxon>
        <taxon>Dikarya</taxon>
        <taxon>Basidiomycota</taxon>
        <taxon>Ustilaginomycotina</taxon>
        <taxon>Malasseziomycetes</taxon>
        <taxon>Malasseziales</taxon>
        <taxon>Malasseziaceae</taxon>
        <taxon>Malassezia</taxon>
    </lineage>
</organism>
<feature type="transmembrane region" description="Helical" evidence="2">
    <location>
        <begin position="204"/>
        <end position="230"/>
    </location>
</feature>
<keyword evidence="2" id="KW-1133">Transmembrane helix</keyword>
<name>A0AAF0FIN0_9BASI</name>
<sequence>MTGCALMRYLQPELFIGSHPYRIQSSNLRLSIEGIPQPIQSLGSAQQSAYDNSGLHDFWDYMLGPVDDTDFDQTDLDPMTYAPPILPGLFQPSVLVQLVQGMAQRCLERLCGKATVRAVPPYVLRHMAITHLGHDTTDASATQSINETPTMTPPSDQRTESYHGQPTYISSLVLDDAQNKQQTDLHQVPFSALHTQPLSWTESLLWWLSLGFALLAITSVPNLLVVASIIGPFRFGTPFSVVGYTEHGAIDTAGAEYARIIYEAINLPGLVLLGAMLWGLVCTVRQLHRAIKNLIRWCLAIAPTEILDYEVHAPSSHGIAVANLDEEDQDIDAFGARVRAIGSLFFWAARLVTAASRPALGVPSPLSAWIWARIGL</sequence>
<feature type="transmembrane region" description="Helical" evidence="2">
    <location>
        <begin position="265"/>
        <end position="284"/>
    </location>
</feature>
<accession>A0AAF0FIN0</accession>
<evidence type="ECO:0000256" key="1">
    <source>
        <dbReference type="SAM" id="MobiDB-lite"/>
    </source>
</evidence>
<gene>
    <name evidence="3" type="ORF">MPSI1_003880</name>
</gene>
<reference evidence="3" key="1">
    <citation type="submission" date="2023-02" db="EMBL/GenBank/DDBJ databases">
        <title>Mating type loci evolution in Malassezia.</title>
        <authorList>
            <person name="Coelho M.A."/>
        </authorList>
    </citation>
    <scope>NUCLEOTIDE SEQUENCE</scope>
    <source>
        <strain evidence="3">CBS 14136</strain>
    </source>
</reference>
<evidence type="ECO:0000313" key="4">
    <source>
        <dbReference type="Proteomes" id="UP001214628"/>
    </source>
</evidence>
<dbReference type="AlphaFoldDB" id="A0AAF0FIN0"/>
<feature type="region of interest" description="Disordered" evidence="1">
    <location>
        <begin position="141"/>
        <end position="162"/>
    </location>
</feature>
<dbReference type="EMBL" id="CP118381">
    <property type="protein sequence ID" value="WFD45202.1"/>
    <property type="molecule type" value="Genomic_DNA"/>
</dbReference>
<keyword evidence="2" id="KW-0472">Membrane</keyword>
<proteinExistence type="predicted"/>